<gene>
    <name evidence="3" type="ORF">SAMN06296020_10423</name>
</gene>
<name>A0AA45WUX2_9CLOT</name>
<dbReference type="Pfam" id="PF12974">
    <property type="entry name" value="Phosphonate-bd"/>
    <property type="match status" value="1"/>
</dbReference>
<organism evidence="3 4">
    <name type="scientific">Anoxynatronum buryatiense</name>
    <dbReference type="NCBI Taxonomy" id="489973"/>
    <lineage>
        <taxon>Bacteria</taxon>
        <taxon>Bacillati</taxon>
        <taxon>Bacillota</taxon>
        <taxon>Clostridia</taxon>
        <taxon>Eubacteriales</taxon>
        <taxon>Clostridiaceae</taxon>
        <taxon>Anoxynatronum</taxon>
    </lineage>
</organism>
<dbReference type="PANTHER" id="PTHR35841">
    <property type="entry name" value="PHOSPHONATES-BINDING PERIPLASMIC PROTEIN"/>
    <property type="match status" value="1"/>
</dbReference>
<dbReference type="GO" id="GO:0055085">
    <property type="term" value="P:transmembrane transport"/>
    <property type="evidence" value="ECO:0007669"/>
    <property type="project" value="InterPro"/>
</dbReference>
<keyword evidence="4" id="KW-1185">Reference proteome</keyword>
<comment type="similarity">
    <text evidence="1">Belongs to the phosphate/phosphite/phosphonate binding protein family.</text>
</comment>
<proteinExistence type="inferred from homology"/>
<dbReference type="NCBIfam" id="TIGR01098">
    <property type="entry name" value="3A0109s03R"/>
    <property type="match status" value="1"/>
</dbReference>
<dbReference type="RefSeq" id="WP_283408704.1">
    <property type="nucleotide sequence ID" value="NZ_FXUF01000004.1"/>
</dbReference>
<dbReference type="SUPFAM" id="SSF53850">
    <property type="entry name" value="Periplasmic binding protein-like II"/>
    <property type="match status" value="1"/>
</dbReference>
<reference evidence="3" key="1">
    <citation type="submission" date="2017-05" db="EMBL/GenBank/DDBJ databases">
        <authorList>
            <person name="Varghese N."/>
            <person name="Submissions S."/>
        </authorList>
    </citation>
    <scope>NUCLEOTIDE SEQUENCE</scope>
    <source>
        <strain evidence="3">Su22</strain>
    </source>
</reference>
<dbReference type="CDD" id="cd01071">
    <property type="entry name" value="PBP2_PhnD_like"/>
    <property type="match status" value="1"/>
</dbReference>
<accession>A0AA45WUX2</accession>
<dbReference type="PANTHER" id="PTHR35841:SF1">
    <property type="entry name" value="PHOSPHONATES-BINDING PERIPLASMIC PROTEIN"/>
    <property type="match status" value="1"/>
</dbReference>
<dbReference type="EMBL" id="FXUF01000004">
    <property type="protein sequence ID" value="SMP50837.1"/>
    <property type="molecule type" value="Genomic_DNA"/>
</dbReference>
<protein>
    <submittedName>
        <fullName evidence="3">Phosphonate transport system substrate-binding protein</fullName>
    </submittedName>
</protein>
<dbReference type="Proteomes" id="UP001158066">
    <property type="component" value="Unassembled WGS sequence"/>
</dbReference>
<dbReference type="AlphaFoldDB" id="A0AA45WUX2"/>
<dbReference type="GO" id="GO:0043190">
    <property type="term" value="C:ATP-binding cassette (ABC) transporter complex"/>
    <property type="evidence" value="ECO:0007669"/>
    <property type="project" value="InterPro"/>
</dbReference>
<dbReference type="InterPro" id="IPR005770">
    <property type="entry name" value="PhnD"/>
</dbReference>
<evidence type="ECO:0000313" key="4">
    <source>
        <dbReference type="Proteomes" id="UP001158066"/>
    </source>
</evidence>
<evidence type="ECO:0000256" key="2">
    <source>
        <dbReference type="ARBA" id="ARBA00022729"/>
    </source>
</evidence>
<dbReference type="Gene3D" id="3.40.190.10">
    <property type="entry name" value="Periplasmic binding protein-like II"/>
    <property type="match status" value="2"/>
</dbReference>
<sequence>MKHVKQMKHSKNAEHLKFVKDVKDAKDTKDTKDTKGMKQMTTVLLMIMAMLVLSACGGAKEEVITMGFVPMRDGDTLIESVEPLTEMLSEALGVTVKGFTATNYVGVVEGLGSGQVDFGFIPPLAYVLAHQESDAEVILTSLNRSGEAFYRSQFLVGEESDINSFQDVRGKIVGFVDPSSTSGYLFPGAFLVTEGIDLERDMQYIYSGGHDKSLQLLLNGDVDVAVTFVDARERYSQDFPDAMERTRLLGYTDHIPNISVTVSGSMEEEMRDRIQQALLTIAEDDEGKALLQELFNMYGFVPATDADYQVIRTTAEVMNIDLRAQE</sequence>
<keyword evidence="2" id="KW-0732">Signal</keyword>
<evidence type="ECO:0000256" key="1">
    <source>
        <dbReference type="ARBA" id="ARBA00007162"/>
    </source>
</evidence>
<comment type="caution">
    <text evidence="3">The sequence shown here is derived from an EMBL/GenBank/DDBJ whole genome shotgun (WGS) entry which is preliminary data.</text>
</comment>
<evidence type="ECO:0000313" key="3">
    <source>
        <dbReference type="EMBL" id="SMP50837.1"/>
    </source>
</evidence>